<dbReference type="InterPro" id="IPR055206">
    <property type="entry name" value="DEXQc_SUV3"/>
</dbReference>
<gene>
    <name evidence="6" type="ORF">KOF26_09125</name>
</gene>
<keyword evidence="7" id="KW-1185">Reference proteome</keyword>
<protein>
    <submittedName>
        <fullName evidence="6">Helicase</fullName>
    </submittedName>
</protein>
<evidence type="ECO:0000313" key="7">
    <source>
        <dbReference type="Proteomes" id="UP000776276"/>
    </source>
</evidence>
<proteinExistence type="predicted"/>
<evidence type="ECO:0000313" key="6">
    <source>
        <dbReference type="EMBL" id="MBU3078026.1"/>
    </source>
</evidence>
<keyword evidence="3 6" id="KW-0347">Helicase</keyword>
<feature type="domain" description="Helicase C-terminal" evidence="5">
    <location>
        <begin position="156"/>
        <end position="348"/>
    </location>
</feature>
<organism evidence="6 7">
    <name type="scientific">Sphingomonas quercus</name>
    <dbReference type="NCBI Taxonomy" id="2842451"/>
    <lineage>
        <taxon>Bacteria</taxon>
        <taxon>Pseudomonadati</taxon>
        <taxon>Pseudomonadota</taxon>
        <taxon>Alphaproteobacteria</taxon>
        <taxon>Sphingomonadales</taxon>
        <taxon>Sphingomonadaceae</taxon>
        <taxon>Sphingomonas</taxon>
    </lineage>
</organism>
<dbReference type="PANTHER" id="PTHR12131:SF1">
    <property type="entry name" value="ATP-DEPENDENT RNA HELICASE SUPV3L1, MITOCHONDRIAL-RELATED"/>
    <property type="match status" value="1"/>
</dbReference>
<reference evidence="6 7" key="1">
    <citation type="submission" date="2021-06" db="EMBL/GenBank/DDBJ databases">
        <title>Sphingomonas sp. XMGL2, whole genome shotgun sequencing project.</title>
        <authorList>
            <person name="Zhao G."/>
            <person name="Shen L."/>
        </authorList>
    </citation>
    <scope>NUCLEOTIDE SEQUENCE [LARGE SCALE GENOMIC DNA]</scope>
    <source>
        <strain evidence="6 7">XMGL2</strain>
    </source>
</reference>
<sequence length="834" mass="90932">MESFARSSVKAVLGPTNTGKTHLAIERLCGHASGMIGFPLRLLAREVYERVVAIKGPSEVALITGEEKILPEKARWFLCTAESMPLDRDLSFVALDEAQLGSDPERGHVFTDRLLRARGRDETMILGSDALRPMLARLVPGIEIVSRPRFSTLSYAGPKKLSRLPKRSVVVAFSAEEVYAVAEMLRRLRGGSAVVMGALSPRTRNAQVAMYQAGEVDYLVATDAIGMGLNMDVAHVAFASLRKFDGRRQRRLTVAEMAQIAGRAGRHQRDGTFGTLGLEGGGGPVLEPEEVAAIEGHHFPPLDHLYWRDGLPDTRSIDSLIAALERRPEQQVLRAAPEAIDLAVLKRLAGEPWVTERTRGRVLVERLWSACGLPDFRKTGAETHSRLVGRLYGHLSTGSGHVPDRWFAEEIARLDSVQGDVETLADRIAAARTWSYIAHRADWLADPAHWAERTRALEEKLSDALHDRLTQRFVDRRTTVLMRDLAARGPEALPVAVAGDGEVSVGGEAIGRLSGFRFVADDRARHADLKRLMAAAERRLAPERARRAEALAADPDEAFALVTDAGRPVAIFWRGEVVARLAKGRTLLAPAVTLHRSLDALTLADRETVSARLRRWLDEGMARHLRPLPRIAAAAQDAATPATLRALLAPLVDAGGIIDRELLATALAALDREQRRAATRLGIKIGALDVFAEPLLKPEAMRWRMALIAARAGSDAVPLPPPGAVVLEAGPFAGAGYRALGTQMLRVDLVERLARQAHDAREGRRPFVPDPALATSLGLKSGSVERLMRALGFHSVAGMGGWTWRGRRESRDRPMPKPRHAAFGALGALFLADG</sequence>
<accession>A0ABS6BJN3</accession>
<dbReference type="InterPro" id="IPR001650">
    <property type="entry name" value="Helicase_C-like"/>
</dbReference>
<dbReference type="InterPro" id="IPR050699">
    <property type="entry name" value="RNA-DNA_Helicase"/>
</dbReference>
<dbReference type="Proteomes" id="UP000776276">
    <property type="component" value="Unassembled WGS sequence"/>
</dbReference>
<keyword evidence="4" id="KW-0067">ATP-binding</keyword>
<dbReference type="GO" id="GO:0004386">
    <property type="term" value="F:helicase activity"/>
    <property type="evidence" value="ECO:0007669"/>
    <property type="project" value="UniProtKB-KW"/>
</dbReference>
<evidence type="ECO:0000256" key="3">
    <source>
        <dbReference type="ARBA" id="ARBA00022806"/>
    </source>
</evidence>
<name>A0ABS6BJN3_9SPHN</name>
<dbReference type="EMBL" id="JAHKRT010000004">
    <property type="protein sequence ID" value="MBU3078026.1"/>
    <property type="molecule type" value="Genomic_DNA"/>
</dbReference>
<evidence type="ECO:0000256" key="1">
    <source>
        <dbReference type="ARBA" id="ARBA00022741"/>
    </source>
</evidence>
<evidence type="ECO:0000259" key="5">
    <source>
        <dbReference type="PROSITE" id="PS51194"/>
    </source>
</evidence>
<comment type="caution">
    <text evidence="6">The sequence shown here is derived from an EMBL/GenBank/DDBJ whole genome shotgun (WGS) entry which is preliminary data.</text>
</comment>
<dbReference type="PROSITE" id="PS51194">
    <property type="entry name" value="HELICASE_CTER"/>
    <property type="match status" value="1"/>
</dbReference>
<evidence type="ECO:0000256" key="2">
    <source>
        <dbReference type="ARBA" id="ARBA00022801"/>
    </source>
</evidence>
<dbReference type="RefSeq" id="WP_216323515.1">
    <property type="nucleotide sequence ID" value="NZ_JAHKRT010000004.1"/>
</dbReference>
<keyword evidence="2" id="KW-0378">Hydrolase</keyword>
<keyword evidence="1" id="KW-0547">Nucleotide-binding</keyword>
<dbReference type="Pfam" id="PF22527">
    <property type="entry name" value="DEXQc_Suv3"/>
    <property type="match status" value="1"/>
</dbReference>
<dbReference type="SMART" id="SM00490">
    <property type="entry name" value="HELICc"/>
    <property type="match status" value="1"/>
</dbReference>
<evidence type="ECO:0000256" key="4">
    <source>
        <dbReference type="ARBA" id="ARBA00022840"/>
    </source>
</evidence>
<dbReference type="Pfam" id="PF00271">
    <property type="entry name" value="Helicase_C"/>
    <property type="match status" value="1"/>
</dbReference>
<dbReference type="PANTHER" id="PTHR12131">
    <property type="entry name" value="ATP-DEPENDENT RNA AND DNA HELICASE"/>
    <property type="match status" value="1"/>
</dbReference>